<dbReference type="AlphaFoldDB" id="A6HD37"/>
<reference evidence="1 2" key="1">
    <citation type="submission" date="2005-07" db="EMBL/GenBank/DDBJ databases">
        <authorList>
            <person name="Mural R.J."/>
            <person name="Li P.W."/>
            <person name="Adams M.D."/>
            <person name="Amanatides P.G."/>
            <person name="Baden-Tillson H."/>
            <person name="Barnstead M."/>
            <person name="Chin S.H."/>
            <person name="Dew I."/>
            <person name="Evans C.A."/>
            <person name="Ferriera S."/>
            <person name="Flanigan M."/>
            <person name="Fosler C."/>
            <person name="Glodek A."/>
            <person name="Gu Z."/>
            <person name="Holt R.A."/>
            <person name="Jennings D."/>
            <person name="Kraft C.L."/>
            <person name="Lu F."/>
            <person name="Nguyen T."/>
            <person name="Nusskern D.R."/>
            <person name="Pfannkoch C.M."/>
            <person name="Sitter C."/>
            <person name="Sutton G.G."/>
            <person name="Venter J.C."/>
            <person name="Wang Z."/>
            <person name="Woodage T."/>
            <person name="Zheng X.H."/>
            <person name="Zhong F."/>
        </authorList>
    </citation>
    <scope>NUCLEOTIDE SEQUENCE [LARGE SCALE GENOMIC DNA]</scope>
    <source>
        <strain>BN</strain>
        <strain evidence="2">Sprague-Dawley</strain>
    </source>
</reference>
<accession>A6HD37</accession>
<dbReference type="Proteomes" id="UP000234681">
    <property type="component" value="Chromosome 10"/>
</dbReference>
<evidence type="ECO:0000313" key="2">
    <source>
        <dbReference type="Proteomes" id="UP000234681"/>
    </source>
</evidence>
<organism evidence="1 2">
    <name type="scientific">Rattus norvegicus</name>
    <name type="common">Rat</name>
    <dbReference type="NCBI Taxonomy" id="10116"/>
    <lineage>
        <taxon>Eukaryota</taxon>
        <taxon>Metazoa</taxon>
        <taxon>Chordata</taxon>
        <taxon>Craniata</taxon>
        <taxon>Vertebrata</taxon>
        <taxon>Euteleostomi</taxon>
        <taxon>Mammalia</taxon>
        <taxon>Eutheria</taxon>
        <taxon>Euarchontoglires</taxon>
        <taxon>Glires</taxon>
        <taxon>Rodentia</taxon>
        <taxon>Myomorpha</taxon>
        <taxon>Muroidea</taxon>
        <taxon>Muridae</taxon>
        <taxon>Murinae</taxon>
        <taxon>Rattus</taxon>
    </lineage>
</organism>
<evidence type="ECO:0000313" key="1">
    <source>
        <dbReference type="EMBL" id="EDM03942.1"/>
    </source>
</evidence>
<proteinExistence type="predicted"/>
<feature type="non-terminal residue" evidence="1">
    <location>
        <position position="1"/>
    </location>
</feature>
<dbReference type="EMBL" id="CH473948">
    <property type="protein sequence ID" value="EDM03942.1"/>
    <property type="molecule type" value="Genomic_DNA"/>
</dbReference>
<sequence>DCCSICWWRKGGCSAPHGIEVGKPQWKTGFTKLLEHSISTFRDRGHPFWKVFLKGLRDSQAPTDTTENCRDPSCLPGDKLGPLTSPQFLNRFYF</sequence>
<protein>
    <submittedName>
        <fullName evidence="1">RCG63491</fullName>
    </submittedName>
</protein>
<gene>
    <name evidence="1" type="ORF">rCG_63491</name>
</gene>
<name>A6HD37_RAT</name>
<feature type="non-terminal residue" evidence="1">
    <location>
        <position position="94"/>
    </location>
</feature>